<dbReference type="EMBL" id="LAZR01005368">
    <property type="protein sequence ID" value="KKN00505.1"/>
    <property type="molecule type" value="Genomic_DNA"/>
</dbReference>
<feature type="domain" description="Large ribosomal subunit protein uL6 alpha-beta" evidence="3">
    <location>
        <begin position="90"/>
        <end position="164"/>
    </location>
</feature>
<name>A0A0F9LZG6_9ZZZZ</name>
<proteinExistence type="inferred from homology"/>
<dbReference type="Pfam" id="PF00347">
    <property type="entry name" value="Ribosomal_L6"/>
    <property type="match status" value="2"/>
</dbReference>
<dbReference type="PRINTS" id="PR00059">
    <property type="entry name" value="RIBOSOMALL6"/>
</dbReference>
<dbReference type="PANTHER" id="PTHR11655:SF14">
    <property type="entry name" value="LARGE RIBOSOMAL SUBUNIT PROTEIN UL6M"/>
    <property type="match status" value="1"/>
</dbReference>
<accession>A0A0F9LZG6</accession>
<evidence type="ECO:0000259" key="3">
    <source>
        <dbReference type="Pfam" id="PF00347"/>
    </source>
</evidence>
<comment type="caution">
    <text evidence="4">The sequence shown here is derived from an EMBL/GenBank/DDBJ whole genome shotgun (WGS) entry which is preliminary data.</text>
</comment>
<dbReference type="PANTHER" id="PTHR11655">
    <property type="entry name" value="60S/50S RIBOSOMAL PROTEIN L6/L9"/>
    <property type="match status" value="1"/>
</dbReference>
<dbReference type="GO" id="GO:0022625">
    <property type="term" value="C:cytosolic large ribosomal subunit"/>
    <property type="evidence" value="ECO:0007669"/>
    <property type="project" value="TreeGrafter"/>
</dbReference>
<keyword evidence="2" id="KW-0687">Ribonucleoprotein</keyword>
<dbReference type="InterPro" id="IPR036789">
    <property type="entry name" value="Ribosomal_uL6-like_a/b-dom_sf"/>
</dbReference>
<dbReference type="GO" id="GO:0003735">
    <property type="term" value="F:structural constituent of ribosome"/>
    <property type="evidence" value="ECO:0007669"/>
    <property type="project" value="InterPro"/>
</dbReference>
<dbReference type="InterPro" id="IPR020040">
    <property type="entry name" value="Ribosomal_uL6_a/b-dom"/>
</dbReference>
<dbReference type="InterPro" id="IPR019906">
    <property type="entry name" value="Ribosomal_uL6_bac-type"/>
</dbReference>
<dbReference type="NCBIfam" id="TIGR03654">
    <property type="entry name" value="L6_bact"/>
    <property type="match status" value="1"/>
</dbReference>
<dbReference type="Gene3D" id="3.90.930.12">
    <property type="entry name" value="Ribosomal protein L6, alpha-beta domain"/>
    <property type="match status" value="2"/>
</dbReference>
<sequence>MSRVGKQPIVLPAGVKVNILPDKIEFEGPKGKLSSPLFAGIKAEFENNELTLRRSTDSKKQRSFHGLSRSLAFNASAGVSEGFSKKLEIVGVGYRAKLDKGKLEFSLGYSKPKVYKIPVGIEIVLEKPTLITVSGIDKQKVGQVSEEIRSLRKPDPYKLKGIRYVGERLIKKERKAVVAGV</sequence>
<gene>
    <name evidence="4" type="ORF">LCGC14_1137150</name>
</gene>
<dbReference type="InterPro" id="IPR000702">
    <property type="entry name" value="Ribosomal_uL6-like"/>
</dbReference>
<evidence type="ECO:0000256" key="2">
    <source>
        <dbReference type="ARBA" id="ARBA00023274"/>
    </source>
</evidence>
<dbReference type="HAMAP" id="MF_01365_B">
    <property type="entry name" value="Ribosomal_uL6_B"/>
    <property type="match status" value="1"/>
</dbReference>
<feature type="domain" description="Large ribosomal subunit protein uL6 alpha-beta" evidence="3">
    <location>
        <begin position="12"/>
        <end position="82"/>
    </location>
</feature>
<protein>
    <recommendedName>
        <fullName evidence="3">Large ribosomal subunit protein uL6 alpha-beta domain-containing protein</fullName>
    </recommendedName>
</protein>
<evidence type="ECO:0000313" key="4">
    <source>
        <dbReference type="EMBL" id="KKN00505.1"/>
    </source>
</evidence>
<dbReference type="AlphaFoldDB" id="A0A0F9LZG6"/>
<dbReference type="SUPFAM" id="SSF56053">
    <property type="entry name" value="Ribosomal protein L6"/>
    <property type="match status" value="2"/>
</dbReference>
<evidence type="ECO:0000256" key="1">
    <source>
        <dbReference type="ARBA" id="ARBA00022980"/>
    </source>
</evidence>
<organism evidence="4">
    <name type="scientific">marine sediment metagenome</name>
    <dbReference type="NCBI Taxonomy" id="412755"/>
    <lineage>
        <taxon>unclassified sequences</taxon>
        <taxon>metagenomes</taxon>
        <taxon>ecological metagenomes</taxon>
    </lineage>
</organism>
<dbReference type="GO" id="GO:0019843">
    <property type="term" value="F:rRNA binding"/>
    <property type="evidence" value="ECO:0007669"/>
    <property type="project" value="InterPro"/>
</dbReference>
<dbReference type="PIRSF" id="PIRSF002162">
    <property type="entry name" value="Ribosomal_L6"/>
    <property type="match status" value="1"/>
</dbReference>
<keyword evidence="1" id="KW-0689">Ribosomal protein</keyword>
<dbReference type="GO" id="GO:0002181">
    <property type="term" value="P:cytoplasmic translation"/>
    <property type="evidence" value="ECO:0007669"/>
    <property type="project" value="TreeGrafter"/>
</dbReference>
<reference evidence="4" key="1">
    <citation type="journal article" date="2015" name="Nature">
        <title>Complex archaea that bridge the gap between prokaryotes and eukaryotes.</title>
        <authorList>
            <person name="Spang A."/>
            <person name="Saw J.H."/>
            <person name="Jorgensen S.L."/>
            <person name="Zaremba-Niedzwiedzka K."/>
            <person name="Martijn J."/>
            <person name="Lind A.E."/>
            <person name="van Eijk R."/>
            <person name="Schleper C."/>
            <person name="Guy L."/>
            <person name="Ettema T.J."/>
        </authorList>
    </citation>
    <scope>NUCLEOTIDE SEQUENCE</scope>
</reference>